<dbReference type="GeneID" id="81439425"/>
<feature type="compositionally biased region" description="Basic and acidic residues" evidence="2">
    <location>
        <begin position="112"/>
        <end position="122"/>
    </location>
</feature>
<reference evidence="3" key="2">
    <citation type="journal article" date="2023" name="IMA Fungus">
        <title>Comparative genomic study of the Penicillium genus elucidates a diverse pangenome and 15 lateral gene transfer events.</title>
        <authorList>
            <person name="Petersen C."/>
            <person name="Sorensen T."/>
            <person name="Nielsen M.R."/>
            <person name="Sondergaard T.E."/>
            <person name="Sorensen J.L."/>
            <person name="Fitzpatrick D.A."/>
            <person name="Frisvad J.C."/>
            <person name="Nielsen K.L."/>
        </authorList>
    </citation>
    <scope>NUCLEOTIDE SEQUENCE</scope>
    <source>
        <strain evidence="3">IBT 29864</strain>
    </source>
</reference>
<sequence>MVRRELICRVEDPRPLFKELDQLHGHDQEDLSRRELLQRLQGAASHFKAAPKDNVCVATRWNGLMVQNALARSVCDDAEAINQDAELSDSMREGLPYTQKTLDKLAQAIAEENERAKERAEQSKQNGFAANSRPGELGTGPSDQLEHRYFDSRLLSYEEVRKSRTRANDSFKQDVFHRLDKLELEILQHKKKALEEELRLRALENTKTEKTWEQRVKDGDKGQAGQLVKSATEETIPQTHEQGEIYDDGWANFFKEPQTPHKQYRYASFQEIQDESRAAEKRGRSPANPGTTESQVIFEEPDELCHNDGVVGESVRPSRELGATVYVEEKPSSEDERRARPRSSTRSSRRDSQDSEHR</sequence>
<dbReference type="AlphaFoldDB" id="A0A9W9S3I9"/>
<evidence type="ECO:0000313" key="3">
    <source>
        <dbReference type="EMBL" id="KAJ5371225.1"/>
    </source>
</evidence>
<dbReference type="EMBL" id="JAPZBS010000005">
    <property type="protein sequence ID" value="KAJ5371225.1"/>
    <property type="molecule type" value="Genomic_DNA"/>
</dbReference>
<keyword evidence="4" id="KW-1185">Reference proteome</keyword>
<dbReference type="Proteomes" id="UP001147782">
    <property type="component" value="Unassembled WGS sequence"/>
</dbReference>
<proteinExistence type="predicted"/>
<comment type="caution">
    <text evidence="3">The sequence shown here is derived from an EMBL/GenBank/DDBJ whole genome shotgun (WGS) entry which is preliminary data.</text>
</comment>
<feature type="region of interest" description="Disordered" evidence="2">
    <location>
        <begin position="274"/>
        <end position="358"/>
    </location>
</feature>
<feature type="compositionally biased region" description="Basic and acidic residues" evidence="2">
    <location>
        <begin position="211"/>
        <end position="221"/>
    </location>
</feature>
<organism evidence="3 4">
    <name type="scientific">Penicillium cataractarum</name>
    <dbReference type="NCBI Taxonomy" id="2100454"/>
    <lineage>
        <taxon>Eukaryota</taxon>
        <taxon>Fungi</taxon>
        <taxon>Dikarya</taxon>
        <taxon>Ascomycota</taxon>
        <taxon>Pezizomycotina</taxon>
        <taxon>Eurotiomycetes</taxon>
        <taxon>Eurotiomycetidae</taxon>
        <taxon>Eurotiales</taxon>
        <taxon>Aspergillaceae</taxon>
        <taxon>Penicillium</taxon>
    </lineage>
</organism>
<protein>
    <submittedName>
        <fullName evidence="3">Uncharacterized protein</fullName>
    </submittedName>
</protein>
<name>A0A9W9S3I9_9EURO</name>
<feature type="compositionally biased region" description="Basic and acidic residues" evidence="2">
    <location>
        <begin position="348"/>
        <end position="358"/>
    </location>
</feature>
<feature type="compositionally biased region" description="Basic and acidic residues" evidence="2">
    <location>
        <begin position="327"/>
        <end position="338"/>
    </location>
</feature>
<feature type="region of interest" description="Disordered" evidence="2">
    <location>
        <begin position="112"/>
        <end position="144"/>
    </location>
</feature>
<reference evidence="3" key="1">
    <citation type="submission" date="2022-11" db="EMBL/GenBank/DDBJ databases">
        <authorList>
            <person name="Petersen C."/>
        </authorList>
    </citation>
    <scope>NUCLEOTIDE SEQUENCE</scope>
    <source>
        <strain evidence="3">IBT 29864</strain>
    </source>
</reference>
<evidence type="ECO:0000256" key="1">
    <source>
        <dbReference type="SAM" id="Coils"/>
    </source>
</evidence>
<gene>
    <name evidence="3" type="ORF">N7496_007317</name>
</gene>
<dbReference type="RefSeq" id="XP_056555659.1">
    <property type="nucleotide sequence ID" value="XM_056700246.1"/>
</dbReference>
<evidence type="ECO:0000313" key="4">
    <source>
        <dbReference type="Proteomes" id="UP001147782"/>
    </source>
</evidence>
<dbReference type="OrthoDB" id="4838614at2759"/>
<feature type="region of interest" description="Disordered" evidence="2">
    <location>
        <begin position="211"/>
        <end position="241"/>
    </location>
</feature>
<accession>A0A9W9S3I9</accession>
<feature type="compositionally biased region" description="Basic and acidic residues" evidence="2">
    <location>
        <begin position="274"/>
        <end position="283"/>
    </location>
</feature>
<feature type="coiled-coil region" evidence="1">
    <location>
        <begin position="177"/>
        <end position="206"/>
    </location>
</feature>
<keyword evidence="1" id="KW-0175">Coiled coil</keyword>
<evidence type="ECO:0000256" key="2">
    <source>
        <dbReference type="SAM" id="MobiDB-lite"/>
    </source>
</evidence>